<keyword evidence="2" id="KW-0238">DNA-binding</keyword>
<accession>A0ABY9YNJ0</accession>
<dbReference type="Proteomes" id="UP001302072">
    <property type="component" value="Chromosome"/>
</dbReference>
<evidence type="ECO:0000256" key="1">
    <source>
        <dbReference type="ARBA" id="ARBA00023015"/>
    </source>
</evidence>
<evidence type="ECO:0000256" key="3">
    <source>
        <dbReference type="ARBA" id="ARBA00023163"/>
    </source>
</evidence>
<keyword evidence="6" id="KW-1185">Reference proteome</keyword>
<dbReference type="Pfam" id="PF12833">
    <property type="entry name" value="HTH_18"/>
    <property type="match status" value="1"/>
</dbReference>
<dbReference type="PANTHER" id="PTHR46796">
    <property type="entry name" value="HTH-TYPE TRANSCRIPTIONAL ACTIVATOR RHAS-RELATED"/>
    <property type="match status" value="1"/>
</dbReference>
<name>A0ABY9YNJ0_9GAMM</name>
<reference evidence="5 6" key="1">
    <citation type="submission" date="2022-12" db="EMBL/GenBank/DDBJ databases">
        <title>Two new species, Stenotrophomonas aracearum and Stenotrophomonas oahuensis, isolated from Anthurium (Araceae family) in Hawaii.</title>
        <authorList>
            <person name="Chunag S.C."/>
            <person name="Dobhal S."/>
            <person name="Alvarez A."/>
            <person name="Arif M."/>
        </authorList>
    </citation>
    <scope>NUCLEOTIDE SEQUENCE [LARGE SCALE GENOMIC DNA]</scope>
    <source>
        <strain evidence="5 6">A5586</strain>
    </source>
</reference>
<organism evidence="5 6">
    <name type="scientific">Stenotrophomonas oahuensis</name>
    <dbReference type="NCBI Taxonomy" id="3003271"/>
    <lineage>
        <taxon>Bacteria</taxon>
        <taxon>Pseudomonadati</taxon>
        <taxon>Pseudomonadota</taxon>
        <taxon>Gammaproteobacteria</taxon>
        <taxon>Lysobacterales</taxon>
        <taxon>Lysobacteraceae</taxon>
        <taxon>Stenotrophomonas</taxon>
    </lineage>
</organism>
<dbReference type="PANTHER" id="PTHR46796:SF12">
    <property type="entry name" value="HTH-TYPE DNA-BINDING TRANSCRIPTIONAL ACTIVATOR EUTR"/>
    <property type="match status" value="1"/>
</dbReference>
<dbReference type="SMART" id="SM00342">
    <property type="entry name" value="HTH_ARAC"/>
    <property type="match status" value="1"/>
</dbReference>
<protein>
    <submittedName>
        <fullName evidence="5">Helix-turn-helix domain-containing protein</fullName>
    </submittedName>
</protein>
<sequence>MPSLTFPDFEAYSNAVNGIDGEMRVTGRSDAAWVLSTLEIGDIGVLHGMDGASVTYRGALHAARFGVYLSLPGSDTELEGEQVGDDGYIWMAPRQEMQGFTRVPARFLGVDLAEARVLGQAVRMGLDTQALYRTTHVRSNPQAVAEVVALTQRAFDVHAENPEAFAEPAAQQAFAAQITTAVLQCRPLPVCPSLAASRRGRPPLPRKEIVRRGIDHIQRSLRGEVPFSDIPFAVGASQRSLNRAFGDAFGMAPRQFYVVERLHAIRSALRSARPGDTVTGICARFGVWDLGRMAALYSRLFNILPAQELSRALAAQAGVPVVARRR</sequence>
<proteinExistence type="predicted"/>
<evidence type="ECO:0000256" key="2">
    <source>
        <dbReference type="ARBA" id="ARBA00023125"/>
    </source>
</evidence>
<dbReference type="InterPro" id="IPR018060">
    <property type="entry name" value="HTH_AraC"/>
</dbReference>
<keyword evidence="1" id="KW-0805">Transcription regulation</keyword>
<feature type="domain" description="HTH araC/xylS-type" evidence="4">
    <location>
        <begin position="211"/>
        <end position="311"/>
    </location>
</feature>
<dbReference type="PROSITE" id="PS01124">
    <property type="entry name" value="HTH_ARAC_FAMILY_2"/>
    <property type="match status" value="1"/>
</dbReference>
<evidence type="ECO:0000313" key="5">
    <source>
        <dbReference type="EMBL" id="WNH52464.1"/>
    </source>
</evidence>
<dbReference type="InterPro" id="IPR050204">
    <property type="entry name" value="AraC_XylS_family_regulators"/>
</dbReference>
<dbReference type="Gene3D" id="1.10.10.60">
    <property type="entry name" value="Homeodomain-like"/>
    <property type="match status" value="1"/>
</dbReference>
<dbReference type="RefSeq" id="WP_311191661.1">
    <property type="nucleotide sequence ID" value="NZ_CP115541.1"/>
</dbReference>
<dbReference type="EMBL" id="CP115541">
    <property type="protein sequence ID" value="WNH52464.1"/>
    <property type="molecule type" value="Genomic_DNA"/>
</dbReference>
<keyword evidence="3" id="KW-0804">Transcription</keyword>
<gene>
    <name evidence="5" type="ORF">PDM29_19430</name>
</gene>
<evidence type="ECO:0000259" key="4">
    <source>
        <dbReference type="PROSITE" id="PS01124"/>
    </source>
</evidence>
<evidence type="ECO:0000313" key="6">
    <source>
        <dbReference type="Proteomes" id="UP001302072"/>
    </source>
</evidence>